<feature type="non-terminal residue" evidence="1">
    <location>
        <position position="287"/>
    </location>
</feature>
<name>A0AAD6V5E8_9AGAR</name>
<gene>
    <name evidence="1" type="ORF">GGX14DRAFT_660277</name>
</gene>
<sequence>MNCQFSFGPNRSYFCSTESHYAWSDNIAPPSLLSILEDPQHPQTMQTPYDVAFPMEPGAYMMCWRTSRGENWYEDGCMDPQYARLARFIRTAASTADGHTTRTVFGPNASFFSMSDRGYCWQNLPPALEDDLQTSLRVRRPTSVALGAHGAFVVIYSDGTISFNLQDLYPVVEGLLSDTHSGWQEAARRGGIVYVALNPHMPGEFYLVYGDGSAFWGLPTEWAKDVTTVSREIKPVHALSSVSLGGTAPSAPIATPAPAPAPAHKMNWVEGVTLGLKVVNAVNNLSN</sequence>
<reference evidence="1" key="1">
    <citation type="submission" date="2023-03" db="EMBL/GenBank/DDBJ databases">
        <title>Massive genome expansion in bonnet fungi (Mycena s.s.) driven by repeated elements and novel gene families across ecological guilds.</title>
        <authorList>
            <consortium name="Lawrence Berkeley National Laboratory"/>
            <person name="Harder C.B."/>
            <person name="Miyauchi S."/>
            <person name="Viragh M."/>
            <person name="Kuo A."/>
            <person name="Thoen E."/>
            <person name="Andreopoulos B."/>
            <person name="Lu D."/>
            <person name="Skrede I."/>
            <person name="Drula E."/>
            <person name="Henrissat B."/>
            <person name="Morin E."/>
            <person name="Kohler A."/>
            <person name="Barry K."/>
            <person name="LaButti K."/>
            <person name="Morin E."/>
            <person name="Salamov A."/>
            <person name="Lipzen A."/>
            <person name="Mereny Z."/>
            <person name="Hegedus B."/>
            <person name="Baldrian P."/>
            <person name="Stursova M."/>
            <person name="Weitz H."/>
            <person name="Taylor A."/>
            <person name="Grigoriev I.V."/>
            <person name="Nagy L.G."/>
            <person name="Martin F."/>
            <person name="Kauserud H."/>
        </authorList>
    </citation>
    <scope>NUCLEOTIDE SEQUENCE</scope>
    <source>
        <strain evidence="1">9144</strain>
    </source>
</reference>
<dbReference type="AlphaFoldDB" id="A0AAD6V5E8"/>
<protein>
    <submittedName>
        <fullName evidence="1">Uncharacterized protein</fullName>
    </submittedName>
</protein>
<comment type="caution">
    <text evidence="1">The sequence shown here is derived from an EMBL/GenBank/DDBJ whole genome shotgun (WGS) entry which is preliminary data.</text>
</comment>
<evidence type="ECO:0000313" key="1">
    <source>
        <dbReference type="EMBL" id="KAJ7200359.1"/>
    </source>
</evidence>
<dbReference type="Proteomes" id="UP001219525">
    <property type="component" value="Unassembled WGS sequence"/>
</dbReference>
<keyword evidence="2" id="KW-1185">Reference proteome</keyword>
<proteinExistence type="predicted"/>
<accession>A0AAD6V5E8</accession>
<evidence type="ECO:0000313" key="2">
    <source>
        <dbReference type="Proteomes" id="UP001219525"/>
    </source>
</evidence>
<organism evidence="1 2">
    <name type="scientific">Mycena pura</name>
    <dbReference type="NCBI Taxonomy" id="153505"/>
    <lineage>
        <taxon>Eukaryota</taxon>
        <taxon>Fungi</taxon>
        <taxon>Dikarya</taxon>
        <taxon>Basidiomycota</taxon>
        <taxon>Agaricomycotina</taxon>
        <taxon>Agaricomycetes</taxon>
        <taxon>Agaricomycetidae</taxon>
        <taxon>Agaricales</taxon>
        <taxon>Marasmiineae</taxon>
        <taxon>Mycenaceae</taxon>
        <taxon>Mycena</taxon>
    </lineage>
</organism>
<dbReference type="EMBL" id="JARJCW010000063">
    <property type="protein sequence ID" value="KAJ7200359.1"/>
    <property type="molecule type" value="Genomic_DNA"/>
</dbReference>